<evidence type="ECO:0000256" key="1">
    <source>
        <dbReference type="SAM" id="MobiDB-lite"/>
    </source>
</evidence>
<feature type="domain" description="N-acetyltransferase" evidence="2">
    <location>
        <begin position="36"/>
        <end position="189"/>
    </location>
</feature>
<dbReference type="Proteomes" id="UP000305921">
    <property type="component" value="Unassembled WGS sequence"/>
</dbReference>
<sequence>MNDADQRTALRSERPGEATPHPAAAEGPLREARTEVVLREVRPADLDVLFTLMQDPEAGRMAAFTAEDPGDRARFDTHWERVLGTDDVNRTVLVDGAVAGHAAVYGPPGEREVTYWIDRALWGRGVATAALSALLLIVPERPLHARVAADNAGSLRVLVKCGFTVTGRDSGFAHARGEETEELLLRLDG</sequence>
<keyword evidence="3" id="KW-0808">Transferase</keyword>
<keyword evidence="4" id="KW-1185">Reference proteome</keyword>
<feature type="compositionally biased region" description="Basic and acidic residues" evidence="1">
    <location>
        <begin position="1"/>
        <end position="16"/>
    </location>
</feature>
<dbReference type="EMBL" id="VAWE01000001">
    <property type="protein sequence ID" value="TLQ46691.1"/>
    <property type="molecule type" value="Genomic_DNA"/>
</dbReference>
<name>A0A5R9E9A8_9ACTN</name>
<accession>A0A5R9E9A8</accession>
<dbReference type="GO" id="GO:0016747">
    <property type="term" value="F:acyltransferase activity, transferring groups other than amino-acyl groups"/>
    <property type="evidence" value="ECO:0007669"/>
    <property type="project" value="InterPro"/>
</dbReference>
<gene>
    <name evidence="3" type="ORF">FEF34_30275</name>
</gene>
<evidence type="ECO:0000313" key="4">
    <source>
        <dbReference type="Proteomes" id="UP000305921"/>
    </source>
</evidence>
<evidence type="ECO:0000259" key="2">
    <source>
        <dbReference type="PROSITE" id="PS51186"/>
    </source>
</evidence>
<dbReference type="InterPro" id="IPR016181">
    <property type="entry name" value="Acyl_CoA_acyltransferase"/>
</dbReference>
<dbReference type="AlphaFoldDB" id="A0A5R9E9A8"/>
<dbReference type="PANTHER" id="PTHR43328">
    <property type="entry name" value="ACETYLTRANSFERASE-RELATED"/>
    <property type="match status" value="1"/>
</dbReference>
<dbReference type="Pfam" id="PF13302">
    <property type="entry name" value="Acetyltransf_3"/>
    <property type="match status" value="1"/>
</dbReference>
<dbReference type="RefSeq" id="WP_138055995.1">
    <property type="nucleotide sequence ID" value="NZ_VAWE01000001.1"/>
</dbReference>
<protein>
    <submittedName>
        <fullName evidence="3">GNAT family N-acetyltransferase</fullName>
    </submittedName>
</protein>
<dbReference type="SUPFAM" id="SSF55729">
    <property type="entry name" value="Acyl-CoA N-acyltransferases (Nat)"/>
    <property type="match status" value="1"/>
</dbReference>
<dbReference type="OrthoDB" id="9801656at2"/>
<reference evidence="3 4" key="1">
    <citation type="submission" date="2019-05" db="EMBL/GenBank/DDBJ databases">
        <title>Streptomyces marianii sp. nov., a novel marine actinomycete from southern coast of India.</title>
        <authorList>
            <person name="Iniyan A.M."/>
            <person name="Wink J."/>
            <person name="Ramprasad E."/>
            <person name="Ramana C.V."/>
            <person name="Bunk B."/>
            <person name="Sproer C."/>
            <person name="Joseph F.-J.R.S."/>
            <person name="Vincent S.G.P."/>
        </authorList>
    </citation>
    <scope>NUCLEOTIDE SEQUENCE [LARGE SCALE GENOMIC DNA]</scope>
    <source>
        <strain evidence="3 4">ICN19</strain>
    </source>
</reference>
<dbReference type="Gene3D" id="3.40.630.30">
    <property type="match status" value="1"/>
</dbReference>
<proteinExistence type="predicted"/>
<dbReference type="PANTHER" id="PTHR43328:SF1">
    <property type="entry name" value="N-ACETYLTRANSFERASE DOMAIN-CONTAINING PROTEIN"/>
    <property type="match status" value="1"/>
</dbReference>
<evidence type="ECO:0000313" key="3">
    <source>
        <dbReference type="EMBL" id="TLQ46691.1"/>
    </source>
</evidence>
<dbReference type="InterPro" id="IPR000182">
    <property type="entry name" value="GNAT_dom"/>
</dbReference>
<feature type="region of interest" description="Disordered" evidence="1">
    <location>
        <begin position="1"/>
        <end position="31"/>
    </location>
</feature>
<organism evidence="3 4">
    <name type="scientific">Streptomyces marianii</name>
    <dbReference type="NCBI Taxonomy" id="1817406"/>
    <lineage>
        <taxon>Bacteria</taxon>
        <taxon>Bacillati</taxon>
        <taxon>Actinomycetota</taxon>
        <taxon>Actinomycetes</taxon>
        <taxon>Kitasatosporales</taxon>
        <taxon>Streptomycetaceae</taxon>
        <taxon>Streptomyces</taxon>
    </lineage>
</organism>
<comment type="caution">
    <text evidence="3">The sequence shown here is derived from an EMBL/GenBank/DDBJ whole genome shotgun (WGS) entry which is preliminary data.</text>
</comment>
<dbReference type="PROSITE" id="PS51186">
    <property type="entry name" value="GNAT"/>
    <property type="match status" value="1"/>
</dbReference>